<keyword evidence="5" id="KW-0007">Acetylation</keyword>
<dbReference type="Proteomes" id="UP000885826">
    <property type="component" value="Unassembled WGS sequence"/>
</dbReference>
<dbReference type="InterPro" id="IPR011659">
    <property type="entry name" value="WD40"/>
</dbReference>
<dbReference type="Gene3D" id="3.40.50.1820">
    <property type="entry name" value="alpha/beta hydrolase"/>
    <property type="match status" value="1"/>
</dbReference>
<dbReference type="InterPro" id="IPR002471">
    <property type="entry name" value="Pept_S9_AS"/>
</dbReference>
<feature type="non-terminal residue" evidence="10">
    <location>
        <position position="1"/>
    </location>
</feature>
<evidence type="ECO:0000256" key="3">
    <source>
        <dbReference type="ARBA" id="ARBA00022801"/>
    </source>
</evidence>
<dbReference type="SUPFAM" id="SSF53474">
    <property type="entry name" value="alpha/beta-Hydrolases"/>
    <property type="match status" value="1"/>
</dbReference>
<evidence type="ECO:0000256" key="1">
    <source>
        <dbReference type="ARBA" id="ARBA00010040"/>
    </source>
</evidence>
<evidence type="ECO:0000256" key="2">
    <source>
        <dbReference type="ARBA" id="ARBA00022670"/>
    </source>
</evidence>
<comment type="caution">
    <text evidence="10">The sequence shown here is derived from an EMBL/GenBank/DDBJ whole genome shotgun (WGS) entry which is preliminary data.</text>
</comment>
<dbReference type="PROSITE" id="PS00708">
    <property type="entry name" value="PRO_ENDOPEP_SER"/>
    <property type="match status" value="1"/>
</dbReference>
<dbReference type="FunFam" id="3.40.50.1820:FF:000028">
    <property type="entry name" value="S9 family peptidase"/>
    <property type="match status" value="1"/>
</dbReference>
<dbReference type="AlphaFoldDB" id="A0A9C9EM16"/>
<dbReference type="EMBL" id="DRIG01000040">
    <property type="protein sequence ID" value="HEC78256.1"/>
    <property type="molecule type" value="Genomic_DNA"/>
</dbReference>
<comment type="function">
    <text evidence="8">This enzyme catalyzes the hydrolysis of the N-terminal peptide bond of an N-acetylated peptide to generate an N-acetylated amino acid and a peptide with a free N-terminus. It preferentially cleaves off Ac-Ala, Ac-Met and Ac-Ser. Also, involved in the degradation of oxidized and glycated proteins.</text>
</comment>
<keyword evidence="4" id="KW-0720">Serine protease</keyword>
<dbReference type="Pfam" id="PF00326">
    <property type="entry name" value="Peptidase_S9"/>
    <property type="match status" value="1"/>
</dbReference>
<comment type="similarity">
    <text evidence="1">Belongs to the peptidase S9C family.</text>
</comment>
<organism evidence="10 11">
    <name type="scientific">candidate division WOR-3 bacterium</name>
    <dbReference type="NCBI Taxonomy" id="2052148"/>
    <lineage>
        <taxon>Bacteria</taxon>
        <taxon>Bacteria division WOR-3</taxon>
    </lineage>
</organism>
<evidence type="ECO:0000256" key="5">
    <source>
        <dbReference type="ARBA" id="ARBA00022990"/>
    </source>
</evidence>
<keyword evidence="2" id="KW-0645">Protease</keyword>
<dbReference type="InterPro" id="IPR001375">
    <property type="entry name" value="Peptidase_S9_cat"/>
</dbReference>
<dbReference type="InterPro" id="IPR011042">
    <property type="entry name" value="6-blade_b-propeller_TolB-like"/>
</dbReference>
<evidence type="ECO:0000259" key="9">
    <source>
        <dbReference type="Pfam" id="PF00326"/>
    </source>
</evidence>
<dbReference type="Gene3D" id="2.120.10.30">
    <property type="entry name" value="TolB, C-terminal domain"/>
    <property type="match status" value="1"/>
</dbReference>
<dbReference type="PANTHER" id="PTHR42776:SF27">
    <property type="entry name" value="DIPEPTIDYL PEPTIDASE FAMILY MEMBER 6"/>
    <property type="match status" value="1"/>
</dbReference>
<proteinExistence type="inferred from homology"/>
<dbReference type="Pfam" id="PF07676">
    <property type="entry name" value="PD40"/>
    <property type="match status" value="2"/>
</dbReference>
<protein>
    <recommendedName>
        <fullName evidence="7">Acyl-peptide hydrolase</fullName>
    </recommendedName>
    <alternativeName>
        <fullName evidence="6">Acylaminoacyl-peptidase</fullName>
    </alternativeName>
</protein>
<evidence type="ECO:0000256" key="4">
    <source>
        <dbReference type="ARBA" id="ARBA00022825"/>
    </source>
</evidence>
<dbReference type="GO" id="GO:0004252">
    <property type="term" value="F:serine-type endopeptidase activity"/>
    <property type="evidence" value="ECO:0007669"/>
    <property type="project" value="InterPro"/>
</dbReference>
<name>A0A9C9EM16_UNCW3</name>
<dbReference type="InterPro" id="IPR029058">
    <property type="entry name" value="AB_hydrolase_fold"/>
</dbReference>
<feature type="domain" description="Peptidase S9 prolyl oligopeptidase catalytic" evidence="9">
    <location>
        <begin position="256"/>
        <end position="466"/>
    </location>
</feature>
<sequence length="467" mass="54397">EPAISSDGKKIVFISNRQKDRVEKMLYLDIFVVDIDGKEERKIKTPAGPKRAPVFSPDGKYIAYIGRRYPEHWVGWRNKYLWLASVDKAKVVNITASFDRSFDAYTVDDSGHYADDFLKFSDDGRFIYYPLLDRGNVNLYAVDVKERSISKVTEGDEVIYAFDYDGKDTFAVASSNVVDPGNLYLIKSGKRKQLTGINKRYFSMHRIPKPEELWFEGYKGRRIQGWLLKPPGFNRKKRYPLIVQIHGGPHAAYGNSFFHEFQVLAAKGYIVFYSNPHGSVGYGEKFAKELHNRWGIPDTKDIMKAVHLLSRRKYIDKKRMGVMGGSYGGFMTNWLIGHTDIFKAAVTMRSVVNMLSFFCSDFGFALPKEFKGFWWRNKNFDFYWNMSPIKYVTRMKTPLLIIHSEQDHRCPISQAEELFVALKLLKRDVEMVRFPLEPHGLSRHGSPRRREKRLEFILKFIEKHLKR</sequence>
<evidence type="ECO:0000256" key="7">
    <source>
        <dbReference type="ARBA" id="ARBA00032596"/>
    </source>
</evidence>
<evidence type="ECO:0000256" key="8">
    <source>
        <dbReference type="ARBA" id="ARBA00045885"/>
    </source>
</evidence>
<dbReference type="GO" id="GO:0006508">
    <property type="term" value="P:proteolysis"/>
    <property type="evidence" value="ECO:0007669"/>
    <property type="project" value="UniProtKB-KW"/>
</dbReference>
<keyword evidence="3" id="KW-0378">Hydrolase</keyword>
<accession>A0A9C9EM16</accession>
<dbReference type="PANTHER" id="PTHR42776">
    <property type="entry name" value="SERINE PEPTIDASE S9 FAMILY MEMBER"/>
    <property type="match status" value="1"/>
</dbReference>
<evidence type="ECO:0000256" key="6">
    <source>
        <dbReference type="ARBA" id="ARBA00032284"/>
    </source>
</evidence>
<dbReference type="SUPFAM" id="SSF82171">
    <property type="entry name" value="DPP6 N-terminal domain-like"/>
    <property type="match status" value="1"/>
</dbReference>
<evidence type="ECO:0000313" key="11">
    <source>
        <dbReference type="Proteomes" id="UP000885826"/>
    </source>
</evidence>
<evidence type="ECO:0000313" key="10">
    <source>
        <dbReference type="EMBL" id="HEC78256.1"/>
    </source>
</evidence>
<reference evidence="10" key="1">
    <citation type="journal article" date="2020" name="mSystems">
        <title>Genome- and Community-Level Interaction Insights into Carbon Utilization and Element Cycling Functions of Hydrothermarchaeota in Hydrothermal Sediment.</title>
        <authorList>
            <person name="Zhou Z."/>
            <person name="Liu Y."/>
            <person name="Xu W."/>
            <person name="Pan J."/>
            <person name="Luo Z.H."/>
            <person name="Li M."/>
        </authorList>
    </citation>
    <scope>NUCLEOTIDE SEQUENCE</scope>
    <source>
        <strain evidence="10">HyVt-388</strain>
    </source>
</reference>
<gene>
    <name evidence="10" type="ORF">ENI34_03830</name>
</gene>